<proteinExistence type="predicted"/>
<evidence type="ECO:0000256" key="1">
    <source>
        <dbReference type="SAM" id="Phobius"/>
    </source>
</evidence>
<sequence>MKLIAHRLNLLLEDARALVDRLEFASTDEILAAFVAAFRDARAAGASSWNLAFITLRPACILLGIVGHYLAVFLRILAGHTVAHGWIATREGFFQIRAATFWFVRFQRDLPTSAKYSECGVAAAIAILWMLRRHVRKQRYAERIAAWHSEKKRRALRRYQNFVDRVAKTSSFLALLLPHLMYAALVLLTKELMPGVVTYFATKTYMCSIISFWYPVYATISLLGRLSPHLREYKDTEASKANKSEKSTKSWRERTVTPSTLKLRQQQEIEIETLRVEVIDMLKYWVVYAVLLAFVRTGKLLPFFGHILNVTTDVDSTTIQKGYFGKNPKAGLYTRLRLRGKFVEEATLVFFVWLCLMPASIMGDDVKQNLTNILSPKKSVKSKAGIVLGKNQPVDILFSKVSPVVLAAMNSSAFLRKRAFGESRDEGFTFVSAAIQKLHSLLDVFVLVRLISKENQDWLITTIVESSALLPAVTTLFMPSYFTNYGVIYVSLVVPAGYSISSCDAIRSPGQSVETIMPKIDDSSRYLQFWMVHAAVSMLLASFAPLLAWVPLSTHATWLLWAYVQLESSTRKIYEGWFESELGKKSLGDTAVARSMRWILATLPSNVVKGAEPDEAIDVQGTLQHGASVTAKCVEAAPAEEVVKFKDD</sequence>
<accession>A0ABD3NF25</accession>
<evidence type="ECO:0000313" key="3">
    <source>
        <dbReference type="Proteomes" id="UP001530315"/>
    </source>
</evidence>
<reference evidence="2 3" key="1">
    <citation type="submission" date="2024-10" db="EMBL/GenBank/DDBJ databases">
        <title>Updated reference genomes for cyclostephanoid diatoms.</title>
        <authorList>
            <person name="Roberts W.R."/>
            <person name="Alverson A.J."/>
        </authorList>
    </citation>
    <scope>NUCLEOTIDE SEQUENCE [LARGE SCALE GENOMIC DNA]</scope>
    <source>
        <strain evidence="2 3">AJA276-08</strain>
    </source>
</reference>
<feature type="transmembrane region" description="Helical" evidence="1">
    <location>
        <begin position="166"/>
        <end position="188"/>
    </location>
</feature>
<organism evidence="2 3">
    <name type="scientific">Stephanodiscus triporus</name>
    <dbReference type="NCBI Taxonomy" id="2934178"/>
    <lineage>
        <taxon>Eukaryota</taxon>
        <taxon>Sar</taxon>
        <taxon>Stramenopiles</taxon>
        <taxon>Ochrophyta</taxon>
        <taxon>Bacillariophyta</taxon>
        <taxon>Coscinodiscophyceae</taxon>
        <taxon>Thalassiosirophycidae</taxon>
        <taxon>Stephanodiscales</taxon>
        <taxon>Stephanodiscaceae</taxon>
        <taxon>Stephanodiscus</taxon>
    </lineage>
</organism>
<feature type="transmembrane region" description="Helical" evidence="1">
    <location>
        <begin position="527"/>
        <end position="550"/>
    </location>
</feature>
<gene>
    <name evidence="2" type="ORF">ACHAW5_007956</name>
</gene>
<protein>
    <submittedName>
        <fullName evidence="2">Uncharacterized protein</fullName>
    </submittedName>
</protein>
<keyword evidence="3" id="KW-1185">Reference proteome</keyword>
<dbReference type="AlphaFoldDB" id="A0ABD3NF25"/>
<keyword evidence="1" id="KW-0472">Membrane</keyword>
<dbReference type="EMBL" id="JALLAZ020001515">
    <property type="protein sequence ID" value="KAL3773666.1"/>
    <property type="molecule type" value="Genomic_DNA"/>
</dbReference>
<keyword evidence="1" id="KW-1133">Transmembrane helix</keyword>
<dbReference type="Proteomes" id="UP001530315">
    <property type="component" value="Unassembled WGS sequence"/>
</dbReference>
<feature type="transmembrane region" description="Helical" evidence="1">
    <location>
        <begin position="113"/>
        <end position="131"/>
    </location>
</feature>
<name>A0ABD3NF25_9STRA</name>
<feature type="transmembrane region" description="Helical" evidence="1">
    <location>
        <begin position="342"/>
        <end position="361"/>
    </location>
</feature>
<feature type="transmembrane region" description="Helical" evidence="1">
    <location>
        <begin position="200"/>
        <end position="224"/>
    </location>
</feature>
<comment type="caution">
    <text evidence="2">The sequence shown here is derived from an EMBL/GenBank/DDBJ whole genome shotgun (WGS) entry which is preliminary data.</text>
</comment>
<evidence type="ECO:0000313" key="2">
    <source>
        <dbReference type="EMBL" id="KAL3773666.1"/>
    </source>
</evidence>
<feature type="transmembrane region" description="Helical" evidence="1">
    <location>
        <begin position="59"/>
        <end position="78"/>
    </location>
</feature>
<keyword evidence="1" id="KW-0812">Transmembrane</keyword>